<feature type="non-terminal residue" evidence="2">
    <location>
        <position position="1"/>
    </location>
</feature>
<protein>
    <recommendedName>
        <fullName evidence="1">Oxidoreductase molybdopterin-binding domain-containing protein</fullName>
    </recommendedName>
</protein>
<accession>A0A382JMS3</accession>
<name>A0A382JMS3_9ZZZZ</name>
<reference evidence="2" key="1">
    <citation type="submission" date="2018-05" db="EMBL/GenBank/DDBJ databases">
        <authorList>
            <person name="Lanie J.A."/>
            <person name="Ng W.-L."/>
            <person name="Kazmierczak K.M."/>
            <person name="Andrzejewski T.M."/>
            <person name="Davidsen T.M."/>
            <person name="Wayne K.J."/>
            <person name="Tettelin H."/>
            <person name="Glass J.I."/>
            <person name="Rusch D."/>
            <person name="Podicherti R."/>
            <person name="Tsui H.-C.T."/>
            <person name="Winkler M.E."/>
        </authorList>
    </citation>
    <scope>NUCLEOTIDE SEQUENCE</scope>
</reference>
<feature type="domain" description="Oxidoreductase molybdopterin-binding" evidence="1">
    <location>
        <begin position="9"/>
        <end position="81"/>
    </location>
</feature>
<dbReference type="Pfam" id="PF00174">
    <property type="entry name" value="Oxidored_molyb"/>
    <property type="match status" value="1"/>
</dbReference>
<sequence length="99" mass="11594">LGIEVPSDWVMIGSSTGYTTNLPTEDLLREFTLIAYEYEKKPITPEHGGPIRLLVPHLYFWKSAKWVSSISFIDKDKAGFWENYGYHMYGDPWKEQRYS</sequence>
<dbReference type="AlphaFoldDB" id="A0A382JMS3"/>
<gene>
    <name evidence="2" type="ORF">METZ01_LOCUS265231</name>
</gene>
<dbReference type="Gene3D" id="3.90.420.10">
    <property type="entry name" value="Oxidoreductase, molybdopterin-binding domain"/>
    <property type="match status" value="1"/>
</dbReference>
<organism evidence="2">
    <name type="scientific">marine metagenome</name>
    <dbReference type="NCBI Taxonomy" id="408172"/>
    <lineage>
        <taxon>unclassified sequences</taxon>
        <taxon>metagenomes</taxon>
        <taxon>ecological metagenomes</taxon>
    </lineage>
</organism>
<dbReference type="PANTHER" id="PTHR43032:SF4">
    <property type="entry name" value="OXIDOREDUCTASE MOLYBDOPTERIN-BINDING DOMAIN-CONTAINING PROTEIN"/>
    <property type="match status" value="1"/>
</dbReference>
<dbReference type="SUPFAM" id="SSF56524">
    <property type="entry name" value="Oxidoreductase molybdopterin-binding domain"/>
    <property type="match status" value="1"/>
</dbReference>
<evidence type="ECO:0000259" key="1">
    <source>
        <dbReference type="Pfam" id="PF00174"/>
    </source>
</evidence>
<dbReference type="EMBL" id="UINC01074813">
    <property type="protein sequence ID" value="SVC12377.1"/>
    <property type="molecule type" value="Genomic_DNA"/>
</dbReference>
<dbReference type="InterPro" id="IPR036374">
    <property type="entry name" value="OxRdtase_Mopterin-bd_sf"/>
</dbReference>
<proteinExistence type="predicted"/>
<dbReference type="PANTHER" id="PTHR43032">
    <property type="entry name" value="PROTEIN-METHIONINE-SULFOXIDE REDUCTASE"/>
    <property type="match status" value="1"/>
</dbReference>
<dbReference type="InterPro" id="IPR000572">
    <property type="entry name" value="OxRdtase_Mopterin-bd_dom"/>
</dbReference>
<evidence type="ECO:0000313" key="2">
    <source>
        <dbReference type="EMBL" id="SVC12377.1"/>
    </source>
</evidence>